<evidence type="ECO:0000256" key="2">
    <source>
        <dbReference type="ARBA" id="ARBA00022840"/>
    </source>
</evidence>
<dbReference type="STRING" id="593117.TGAM_0972"/>
<protein>
    <submittedName>
        <fullName evidence="7">ATPase of the AAA family</fullName>
    </submittedName>
</protein>
<proteinExistence type="inferred from homology"/>
<dbReference type="HOGENOM" id="CLU_000688_21_2_2"/>
<name>C5A5G2_THEGJ</name>
<dbReference type="InterPro" id="IPR003959">
    <property type="entry name" value="ATPase_AAA_core"/>
</dbReference>
<dbReference type="GO" id="GO:0016887">
    <property type="term" value="F:ATP hydrolysis activity"/>
    <property type="evidence" value="ECO:0007669"/>
    <property type="project" value="InterPro"/>
</dbReference>
<accession>C5A5G2</accession>
<dbReference type="SUPFAM" id="SSF52540">
    <property type="entry name" value="P-loop containing nucleoside triphosphate hydrolases"/>
    <property type="match status" value="1"/>
</dbReference>
<evidence type="ECO:0000259" key="6">
    <source>
        <dbReference type="SMART" id="SM00382"/>
    </source>
</evidence>
<feature type="domain" description="AAA+ ATPase" evidence="6">
    <location>
        <begin position="151"/>
        <end position="288"/>
    </location>
</feature>
<comment type="similarity">
    <text evidence="4">Belongs to the AAA ATPase family.</text>
</comment>
<feature type="region of interest" description="Disordered" evidence="5">
    <location>
        <begin position="78"/>
        <end position="101"/>
    </location>
</feature>
<dbReference type="Gene3D" id="3.40.50.300">
    <property type="entry name" value="P-loop containing nucleotide triphosphate hydrolases"/>
    <property type="match status" value="1"/>
</dbReference>
<evidence type="ECO:0000313" key="7">
    <source>
        <dbReference type="EMBL" id="ACS33474.1"/>
    </source>
</evidence>
<evidence type="ECO:0000256" key="1">
    <source>
        <dbReference type="ARBA" id="ARBA00022741"/>
    </source>
</evidence>
<evidence type="ECO:0000256" key="4">
    <source>
        <dbReference type="RuleBase" id="RU003651"/>
    </source>
</evidence>
<dbReference type="OrthoDB" id="77269at2157"/>
<dbReference type="InterPro" id="IPR027417">
    <property type="entry name" value="P-loop_NTPase"/>
</dbReference>
<dbReference type="PANTHER" id="PTHR23074:SF83">
    <property type="entry name" value="VACUOLAR PROTEIN SORTING-ASSOCIATED PROTEIN 4A"/>
    <property type="match status" value="1"/>
</dbReference>
<dbReference type="InterPro" id="IPR050304">
    <property type="entry name" value="MT-severing_AAA_ATPase"/>
</dbReference>
<dbReference type="InterPro" id="IPR015415">
    <property type="entry name" value="Spast_Vps4_C"/>
</dbReference>
<dbReference type="eggNOG" id="arCOG01307">
    <property type="taxonomic scope" value="Archaea"/>
</dbReference>
<sequence>MPVDLSGPLMSAFRKAKKEFEEAIKKGDKETAKKKALECARILKQLSKYDEFNRESYLKKAKKWEAIAKEVEEGHYGVKRKQKPIKEGGKSGRGGSEAGADEGDQFKRYVENLIAKSKVKWSDIGGLEEVKRLIMETVVISALQRPQSIQPWKGILLFGPPGTGKTLLASAAAGSLNATFFSVKASNVLSKYFGESTKIITALYEVARERAPSIVFMDEIDALTTKRSGEQSEASRRMLSTLLTELDGFQDKKSDILVLTLAATNTPWDLDEAVLSRFPRRIYVPLPDKKATKEIIKINTRGLDISRLDLDAIAEESVRRLYSGRDIKNLCQEAVWNMIREENPDLHKLAELPYEKLRRRSLRTRPLEMRDFEEAFKKIKSPLTRKDIERYEKWAEEFGG</sequence>
<dbReference type="InterPro" id="IPR003960">
    <property type="entry name" value="ATPase_AAA_CS"/>
</dbReference>
<dbReference type="Pfam" id="PF09336">
    <property type="entry name" value="Vps4_C"/>
    <property type="match status" value="1"/>
</dbReference>
<dbReference type="Proteomes" id="UP000001488">
    <property type="component" value="Chromosome"/>
</dbReference>
<dbReference type="KEGG" id="tga:TGAM_0972"/>
<reference evidence="7 8" key="1">
    <citation type="journal article" date="2007" name="Genome Biol.">
        <title>Genome analysis and genome-wide proteomics of Thermococcus gammatolerans, the most radioresistant organism known amongst the Archaea.</title>
        <authorList>
            <person name="Zivanovic Y."/>
            <person name="Armengaud J."/>
            <person name="Lagorce A."/>
            <person name="Leplat C."/>
            <person name="Guerin P."/>
            <person name="Dutertre M."/>
            <person name="Anthouard V."/>
            <person name="Forterre P."/>
            <person name="Wincker P."/>
            <person name="Confalonieri F."/>
        </authorList>
    </citation>
    <scope>NUCLEOTIDE SEQUENCE [LARGE SCALE GENOMIC DNA]</scope>
    <source>
        <strain evidence="8">DSM 15229 / JCM 11827 / EJ3</strain>
    </source>
</reference>
<dbReference type="InterPro" id="IPR003593">
    <property type="entry name" value="AAA+_ATPase"/>
</dbReference>
<dbReference type="RefSeq" id="WP_015858588.1">
    <property type="nucleotide sequence ID" value="NC_012804.1"/>
</dbReference>
<dbReference type="AlphaFoldDB" id="C5A5G2"/>
<dbReference type="Pfam" id="PF00004">
    <property type="entry name" value="AAA"/>
    <property type="match status" value="1"/>
</dbReference>
<keyword evidence="3" id="KW-0175">Coiled coil</keyword>
<dbReference type="GO" id="GO:0005524">
    <property type="term" value="F:ATP binding"/>
    <property type="evidence" value="ECO:0007669"/>
    <property type="project" value="UniProtKB-KW"/>
</dbReference>
<organism evidence="7 8">
    <name type="scientific">Thermococcus gammatolerans (strain DSM 15229 / JCM 11827 / EJ3)</name>
    <dbReference type="NCBI Taxonomy" id="593117"/>
    <lineage>
        <taxon>Archaea</taxon>
        <taxon>Methanobacteriati</taxon>
        <taxon>Methanobacteriota</taxon>
        <taxon>Thermococci</taxon>
        <taxon>Thermococcales</taxon>
        <taxon>Thermococcaceae</taxon>
        <taxon>Thermococcus</taxon>
    </lineage>
</organism>
<dbReference type="PROSITE" id="PS00674">
    <property type="entry name" value="AAA"/>
    <property type="match status" value="1"/>
</dbReference>
<dbReference type="PANTHER" id="PTHR23074">
    <property type="entry name" value="AAA DOMAIN-CONTAINING"/>
    <property type="match status" value="1"/>
</dbReference>
<dbReference type="EMBL" id="CP001398">
    <property type="protein sequence ID" value="ACS33474.1"/>
    <property type="molecule type" value="Genomic_DNA"/>
</dbReference>
<dbReference type="Gene3D" id="1.10.8.60">
    <property type="match status" value="1"/>
</dbReference>
<evidence type="ECO:0000256" key="3">
    <source>
        <dbReference type="ARBA" id="ARBA00023054"/>
    </source>
</evidence>
<keyword evidence="2 4" id="KW-0067">ATP-binding</keyword>
<dbReference type="GeneID" id="7988029"/>
<keyword evidence="1 4" id="KW-0547">Nucleotide-binding</keyword>
<dbReference type="FunFam" id="3.40.50.300:FF:001025">
    <property type="entry name" value="ATPase family, AAA domain-containing 2B"/>
    <property type="match status" value="1"/>
</dbReference>
<evidence type="ECO:0000313" key="8">
    <source>
        <dbReference type="Proteomes" id="UP000001488"/>
    </source>
</evidence>
<evidence type="ECO:0000256" key="5">
    <source>
        <dbReference type="SAM" id="MobiDB-lite"/>
    </source>
</evidence>
<dbReference type="PaxDb" id="593117-TGAM_0972"/>
<gene>
    <name evidence="7" type="ordered locus">TGAM_0972</name>
</gene>
<keyword evidence="8" id="KW-1185">Reference proteome</keyword>
<dbReference type="SMART" id="SM00382">
    <property type="entry name" value="AAA"/>
    <property type="match status" value="1"/>
</dbReference>
<dbReference type="PATRIC" id="fig|593117.10.peg.968"/>